<comment type="caution">
    <text evidence="2">The sequence shown here is derived from an EMBL/GenBank/DDBJ whole genome shotgun (WGS) entry which is preliminary data.</text>
</comment>
<name>A0ABX1VJN2_9PLAN</name>
<evidence type="ECO:0000313" key="2">
    <source>
        <dbReference type="EMBL" id="NNJ28113.1"/>
    </source>
</evidence>
<accession>A0ABX1VJN2</accession>
<keyword evidence="3" id="KW-1185">Reference proteome</keyword>
<feature type="compositionally biased region" description="Low complexity" evidence="1">
    <location>
        <begin position="35"/>
        <end position="69"/>
    </location>
</feature>
<dbReference type="EMBL" id="WTPX01000300">
    <property type="protein sequence ID" value="NNJ28113.1"/>
    <property type="molecule type" value="Genomic_DNA"/>
</dbReference>
<evidence type="ECO:0000256" key="1">
    <source>
        <dbReference type="SAM" id="MobiDB-lite"/>
    </source>
</evidence>
<reference evidence="2 3" key="1">
    <citation type="journal article" date="2020" name="Syst. Appl. Microbiol.">
        <title>Alienimonas chondri sp. nov., a novel planctomycete isolated from the biofilm of the red alga Chondrus crispus.</title>
        <authorList>
            <person name="Vitorino I."/>
            <person name="Albuquerque L."/>
            <person name="Wiegand S."/>
            <person name="Kallscheuer N."/>
            <person name="da Costa M.S."/>
            <person name="Lobo-da-Cunha A."/>
            <person name="Jogler C."/>
            <person name="Lage O.M."/>
        </authorList>
    </citation>
    <scope>NUCLEOTIDE SEQUENCE [LARGE SCALE GENOMIC DNA]</scope>
    <source>
        <strain evidence="2 3">LzC2</strain>
    </source>
</reference>
<organism evidence="2 3">
    <name type="scientific">Alienimonas chondri</name>
    <dbReference type="NCBI Taxonomy" id="2681879"/>
    <lineage>
        <taxon>Bacteria</taxon>
        <taxon>Pseudomonadati</taxon>
        <taxon>Planctomycetota</taxon>
        <taxon>Planctomycetia</taxon>
        <taxon>Planctomycetales</taxon>
        <taxon>Planctomycetaceae</taxon>
        <taxon>Alienimonas</taxon>
    </lineage>
</organism>
<feature type="compositionally biased region" description="Low complexity" evidence="1">
    <location>
        <begin position="11"/>
        <end position="24"/>
    </location>
</feature>
<dbReference type="Proteomes" id="UP000609651">
    <property type="component" value="Unassembled WGS sequence"/>
</dbReference>
<proteinExistence type="predicted"/>
<sequence>MTAGASGESDAATANATPAAAGTARRPHHLPTLESADAATSSVASAAATAPPSGLPAAVVNVTTATTGASPAIDSQRKRNPEARFAARVSPNSGRASSGRFESGRFPHCVGLVADWKSDSRRNGTR</sequence>
<gene>
    <name evidence="2" type="ORF">LzC2_42240</name>
</gene>
<feature type="region of interest" description="Disordered" evidence="1">
    <location>
        <begin position="1"/>
        <end position="104"/>
    </location>
</feature>
<evidence type="ECO:0000313" key="3">
    <source>
        <dbReference type="Proteomes" id="UP000609651"/>
    </source>
</evidence>
<protein>
    <submittedName>
        <fullName evidence="2">Uncharacterized protein</fullName>
    </submittedName>
</protein>